<organism evidence="12 13">
    <name type="scientific">Citrus x changshan-huyou</name>
    <dbReference type="NCBI Taxonomy" id="2935761"/>
    <lineage>
        <taxon>Eukaryota</taxon>
        <taxon>Viridiplantae</taxon>
        <taxon>Streptophyta</taxon>
        <taxon>Embryophyta</taxon>
        <taxon>Tracheophyta</taxon>
        <taxon>Spermatophyta</taxon>
        <taxon>Magnoliopsida</taxon>
        <taxon>eudicotyledons</taxon>
        <taxon>Gunneridae</taxon>
        <taxon>Pentapetalae</taxon>
        <taxon>rosids</taxon>
        <taxon>malvids</taxon>
        <taxon>Sapindales</taxon>
        <taxon>Rutaceae</taxon>
        <taxon>Aurantioideae</taxon>
        <taxon>Citrus</taxon>
    </lineage>
</organism>
<evidence type="ECO:0000256" key="9">
    <source>
        <dbReference type="SAM" id="MobiDB-lite"/>
    </source>
</evidence>
<dbReference type="Gene3D" id="3.30.40.10">
    <property type="entry name" value="Zinc/RING finger domain, C3HC4 (zinc finger)"/>
    <property type="match status" value="1"/>
</dbReference>
<dbReference type="InterPro" id="IPR001841">
    <property type="entry name" value="Znf_RING"/>
</dbReference>
<keyword evidence="13" id="KW-1185">Reference proteome</keyword>
<dbReference type="EMBL" id="JBCGBO010000007">
    <property type="protein sequence ID" value="KAK9189353.1"/>
    <property type="molecule type" value="Genomic_DNA"/>
</dbReference>
<dbReference type="Proteomes" id="UP001428341">
    <property type="component" value="Unassembled WGS sequence"/>
</dbReference>
<evidence type="ECO:0000256" key="2">
    <source>
        <dbReference type="ARBA" id="ARBA00012483"/>
    </source>
</evidence>
<keyword evidence="7" id="KW-0862">Zinc</keyword>
<evidence type="ECO:0000313" key="13">
    <source>
        <dbReference type="Proteomes" id="UP001428341"/>
    </source>
</evidence>
<protein>
    <recommendedName>
        <fullName evidence="2">RING-type E3 ubiquitin transferase</fullName>
        <ecNumber evidence="2">2.3.2.27</ecNumber>
    </recommendedName>
</protein>
<keyword evidence="10" id="KW-0472">Membrane</keyword>
<dbReference type="PROSITE" id="PS50089">
    <property type="entry name" value="ZF_RING_2"/>
    <property type="match status" value="1"/>
</dbReference>
<evidence type="ECO:0000256" key="5">
    <source>
        <dbReference type="ARBA" id="ARBA00022771"/>
    </source>
</evidence>
<dbReference type="Pfam" id="PF14369">
    <property type="entry name" value="Zn_ribbon_19"/>
    <property type="match status" value="1"/>
</dbReference>
<dbReference type="InterPro" id="IPR039525">
    <property type="entry name" value="RNF126-like_zinc-ribbon"/>
</dbReference>
<accession>A0AAP0LXR8</accession>
<keyword evidence="6" id="KW-0833">Ubl conjugation pathway</keyword>
<evidence type="ECO:0000256" key="10">
    <source>
        <dbReference type="SAM" id="Phobius"/>
    </source>
</evidence>
<evidence type="ECO:0000256" key="4">
    <source>
        <dbReference type="ARBA" id="ARBA00022723"/>
    </source>
</evidence>
<name>A0AAP0LXR8_9ROSI</name>
<dbReference type="SUPFAM" id="SSF57850">
    <property type="entry name" value="RING/U-box"/>
    <property type="match status" value="1"/>
</dbReference>
<dbReference type="SMART" id="SM00184">
    <property type="entry name" value="RING"/>
    <property type="match status" value="1"/>
</dbReference>
<evidence type="ECO:0000256" key="8">
    <source>
        <dbReference type="PROSITE-ProRule" id="PRU00175"/>
    </source>
</evidence>
<feature type="domain" description="RING-type" evidence="11">
    <location>
        <begin position="118"/>
        <end position="159"/>
    </location>
</feature>
<evidence type="ECO:0000256" key="7">
    <source>
        <dbReference type="ARBA" id="ARBA00022833"/>
    </source>
</evidence>
<evidence type="ECO:0000256" key="1">
    <source>
        <dbReference type="ARBA" id="ARBA00000900"/>
    </source>
</evidence>
<dbReference type="GO" id="GO:0008270">
    <property type="term" value="F:zinc ion binding"/>
    <property type="evidence" value="ECO:0007669"/>
    <property type="project" value="UniProtKB-KW"/>
</dbReference>
<feature type="region of interest" description="Disordered" evidence="9">
    <location>
        <begin position="223"/>
        <end position="251"/>
    </location>
</feature>
<keyword evidence="3" id="KW-0808">Transferase</keyword>
<evidence type="ECO:0000256" key="3">
    <source>
        <dbReference type="ARBA" id="ARBA00022679"/>
    </source>
</evidence>
<reference evidence="12 13" key="1">
    <citation type="submission" date="2024-05" db="EMBL/GenBank/DDBJ databases">
        <title>Haplotype-resolved chromosome-level genome assembly of Huyou (Citrus changshanensis).</title>
        <authorList>
            <person name="Miao C."/>
            <person name="Chen W."/>
            <person name="Wu Y."/>
            <person name="Wang L."/>
            <person name="Zhao S."/>
            <person name="Grierson D."/>
            <person name="Xu C."/>
            <person name="Chen K."/>
        </authorList>
    </citation>
    <scope>NUCLEOTIDE SEQUENCE [LARGE SCALE GENOMIC DNA]</scope>
    <source>
        <strain evidence="12">01-14</strain>
        <tissue evidence="12">Leaf</tissue>
    </source>
</reference>
<comment type="caution">
    <text evidence="12">The sequence shown here is derived from an EMBL/GenBank/DDBJ whole genome shotgun (WGS) entry which is preliminary data.</text>
</comment>
<evidence type="ECO:0000256" key="6">
    <source>
        <dbReference type="ARBA" id="ARBA00022786"/>
    </source>
</evidence>
<keyword evidence="5 8" id="KW-0863">Zinc-finger</keyword>
<dbReference type="GO" id="GO:0061630">
    <property type="term" value="F:ubiquitin protein ligase activity"/>
    <property type="evidence" value="ECO:0007669"/>
    <property type="project" value="UniProtKB-EC"/>
</dbReference>
<proteinExistence type="predicted"/>
<sequence>MSSSSSVRLTYWCHECDMSVSLVFSTTVTTLPLQEVLCPQCQTHFLEHMESINPDSPNLLTLQQQLTTDIDFNSLQFDYGCEGNDPSNSVASGLDNSSSVGMRMNSVEISESLSQETCAICKDEFSLHSGAKQLPCNHLYHSECILPWLSHQSSCPLCRFQLPMINPSNVVALFGVVQALVYLILSKSSSIFSKNKKMIRSSSSSFKPARSVSIRRMLAVLQDMPSGGEPSPSPKDMQQSLTPAPTGDIDDSIITQLPAVSASSPIHHHR</sequence>
<dbReference type="InterPro" id="IPR013083">
    <property type="entry name" value="Znf_RING/FYVE/PHD"/>
</dbReference>
<feature type="transmembrane region" description="Helical" evidence="10">
    <location>
        <begin position="164"/>
        <end position="185"/>
    </location>
</feature>
<dbReference type="EC" id="2.3.2.27" evidence="2"/>
<dbReference type="PANTHER" id="PTHR34268">
    <property type="entry name" value="OS01G0321850 PROTEIN"/>
    <property type="match status" value="1"/>
</dbReference>
<evidence type="ECO:0000313" key="12">
    <source>
        <dbReference type="EMBL" id="KAK9189353.1"/>
    </source>
</evidence>
<dbReference type="CDD" id="cd16454">
    <property type="entry name" value="RING-H2_PA-TM-RING"/>
    <property type="match status" value="1"/>
</dbReference>
<dbReference type="PANTHER" id="PTHR34268:SF8">
    <property type="entry name" value="FAE DOMAIN-CONTAINING PROTEIN"/>
    <property type="match status" value="1"/>
</dbReference>
<dbReference type="Pfam" id="PF13639">
    <property type="entry name" value="zf-RING_2"/>
    <property type="match status" value="1"/>
</dbReference>
<keyword evidence="10" id="KW-1133">Transmembrane helix</keyword>
<keyword evidence="10" id="KW-0812">Transmembrane</keyword>
<comment type="catalytic activity">
    <reaction evidence="1">
        <text>S-ubiquitinyl-[E2 ubiquitin-conjugating enzyme]-L-cysteine + [acceptor protein]-L-lysine = [E2 ubiquitin-conjugating enzyme]-L-cysteine + N(6)-ubiquitinyl-[acceptor protein]-L-lysine.</text>
        <dbReference type="EC" id="2.3.2.27"/>
    </reaction>
</comment>
<keyword evidence="4" id="KW-0479">Metal-binding</keyword>
<evidence type="ECO:0000259" key="11">
    <source>
        <dbReference type="PROSITE" id="PS50089"/>
    </source>
</evidence>
<gene>
    <name evidence="12" type="ORF">WN944_020760</name>
</gene>
<dbReference type="AlphaFoldDB" id="A0AAP0LXR8"/>